<dbReference type="AlphaFoldDB" id="A0A401XI90"/>
<sequence>MELKELLYPVPEYCVDEVREQLPARLGSLIRYHSEFEGLPDLENAKLAIIGAPEDRGSQHNKGSASGVDKIRYQFYKLFPGDWNTDVIVDLGNLQKGYNLSDTHAALQYVCEELILRQIIPIVVGGSNDLLYPLYRSFQKAEQFVNISAVDTFFDLGNHTKEVNDQNYLSHIVLNQPFLLNNFTNIGYQSYLVSPDEVQLMEKMYFDYHRLGDVRPIKRIEPLIRNADIVSFDMISVKAADNPGHAQVQPNGFTGDEACSIMRYAGLSDKLSAIGLFGYNPAFDHHAISAILAAQMLWYFIEGYFLRKGDYPMCSKKDFLKFTVIIEDGDHQIVFYKNPKTGRWWMEIPLNNPMDKNIERHLLIPCDEEDYNNAVNQEIPLRWWKAMQKNALIS</sequence>
<dbReference type="OrthoDB" id="931936at2"/>
<evidence type="ECO:0000256" key="3">
    <source>
        <dbReference type="PROSITE-ProRule" id="PRU00742"/>
    </source>
</evidence>
<dbReference type="GO" id="GO:0046872">
    <property type="term" value="F:metal ion binding"/>
    <property type="evidence" value="ECO:0007669"/>
    <property type="project" value="UniProtKB-KW"/>
</dbReference>
<keyword evidence="2" id="KW-0378">Hydrolase</keyword>
<dbReference type="InterPro" id="IPR023696">
    <property type="entry name" value="Ureohydrolase_dom_sf"/>
</dbReference>
<dbReference type="EMBL" id="BHZE01000002">
    <property type="protein sequence ID" value="GCD76729.1"/>
    <property type="molecule type" value="Genomic_DNA"/>
</dbReference>
<accession>A0A401XI90</accession>
<reference evidence="4 5" key="1">
    <citation type="submission" date="2018-11" db="EMBL/GenBank/DDBJ databases">
        <title>Schleiferia aggregans sp. nov., a moderately thermophilic heterotrophic bacterium isolated from microbial mats at a terrestrial hot spring.</title>
        <authorList>
            <person name="Iino T."/>
            <person name="Ohkuma M."/>
            <person name="Haruta S."/>
        </authorList>
    </citation>
    <scope>NUCLEOTIDE SEQUENCE [LARGE SCALE GENOMIC DNA]</scope>
    <source>
        <strain evidence="4 5">LA</strain>
    </source>
</reference>
<dbReference type="CDD" id="cd09988">
    <property type="entry name" value="Formimidoylglutamase"/>
    <property type="match status" value="1"/>
</dbReference>
<keyword evidence="5" id="KW-1185">Reference proteome</keyword>
<keyword evidence="1" id="KW-0479">Metal-binding</keyword>
<dbReference type="PANTHER" id="PTHR11358:SF26">
    <property type="entry name" value="GUANIDINO ACID HYDROLASE, MITOCHONDRIAL"/>
    <property type="match status" value="1"/>
</dbReference>
<evidence type="ECO:0000256" key="1">
    <source>
        <dbReference type="ARBA" id="ARBA00022723"/>
    </source>
</evidence>
<dbReference type="InterPro" id="IPR006035">
    <property type="entry name" value="Ureohydrolase"/>
</dbReference>
<comment type="similarity">
    <text evidence="3">Belongs to the arginase family.</text>
</comment>
<dbReference type="RefSeq" id="WP_124396808.1">
    <property type="nucleotide sequence ID" value="NZ_BHZE01000002.1"/>
</dbReference>
<evidence type="ECO:0000256" key="2">
    <source>
        <dbReference type="ARBA" id="ARBA00022801"/>
    </source>
</evidence>
<dbReference type="SUPFAM" id="SSF52768">
    <property type="entry name" value="Arginase/deacetylase"/>
    <property type="match status" value="1"/>
</dbReference>
<organism evidence="4 5">
    <name type="scientific">Thermaurantimonas aggregans</name>
    <dbReference type="NCBI Taxonomy" id="2173829"/>
    <lineage>
        <taxon>Bacteria</taxon>
        <taxon>Pseudomonadati</taxon>
        <taxon>Bacteroidota</taxon>
        <taxon>Flavobacteriia</taxon>
        <taxon>Flavobacteriales</taxon>
        <taxon>Schleiferiaceae</taxon>
        <taxon>Thermaurantimonas</taxon>
    </lineage>
</organism>
<protein>
    <submittedName>
        <fullName evidence="4">Arginase</fullName>
    </submittedName>
</protein>
<name>A0A401XI90_9FLAO</name>
<gene>
    <name evidence="4" type="primary">fjo29</name>
    <name evidence="4" type="ORF">JCM31826_02110</name>
</gene>
<proteinExistence type="inferred from homology"/>
<dbReference type="GO" id="GO:0008783">
    <property type="term" value="F:agmatinase activity"/>
    <property type="evidence" value="ECO:0007669"/>
    <property type="project" value="TreeGrafter"/>
</dbReference>
<dbReference type="PANTHER" id="PTHR11358">
    <property type="entry name" value="ARGINASE/AGMATINASE"/>
    <property type="match status" value="1"/>
</dbReference>
<evidence type="ECO:0000313" key="4">
    <source>
        <dbReference type="EMBL" id="GCD76729.1"/>
    </source>
</evidence>
<dbReference type="Gene3D" id="3.40.800.10">
    <property type="entry name" value="Ureohydrolase domain"/>
    <property type="match status" value="1"/>
</dbReference>
<dbReference type="PROSITE" id="PS51409">
    <property type="entry name" value="ARGINASE_2"/>
    <property type="match status" value="1"/>
</dbReference>
<comment type="caution">
    <text evidence="4">The sequence shown here is derived from an EMBL/GenBank/DDBJ whole genome shotgun (WGS) entry which is preliminary data.</text>
</comment>
<dbReference type="Pfam" id="PF00491">
    <property type="entry name" value="Arginase"/>
    <property type="match status" value="1"/>
</dbReference>
<dbReference type="GO" id="GO:0033389">
    <property type="term" value="P:putrescine biosynthetic process from arginine, via agmatine"/>
    <property type="evidence" value="ECO:0007669"/>
    <property type="project" value="TreeGrafter"/>
</dbReference>
<dbReference type="Proteomes" id="UP000286715">
    <property type="component" value="Unassembled WGS sequence"/>
</dbReference>
<evidence type="ECO:0000313" key="5">
    <source>
        <dbReference type="Proteomes" id="UP000286715"/>
    </source>
</evidence>